<reference evidence="1 2" key="1">
    <citation type="submission" date="2013-02" db="EMBL/GenBank/DDBJ databases">
        <title>The Genome Sequence of Acinetobacter sp. CIP 56.2.</title>
        <authorList>
            <consortium name="The Broad Institute Genome Sequencing Platform"/>
            <consortium name="The Broad Institute Genome Sequencing Center for Infectious Disease"/>
            <person name="Cerqueira G."/>
            <person name="Feldgarden M."/>
            <person name="Courvalin P."/>
            <person name="Perichon B."/>
            <person name="Grillot-Courvalin C."/>
            <person name="Clermont D."/>
            <person name="Rocha E."/>
            <person name="Yoon E.-J."/>
            <person name="Nemec A."/>
            <person name="Walker B."/>
            <person name="Young S.K."/>
            <person name="Zeng Q."/>
            <person name="Gargeya S."/>
            <person name="Fitzgerald M."/>
            <person name="Haas B."/>
            <person name="Abouelleil A."/>
            <person name="Alvarado L."/>
            <person name="Arachchi H.M."/>
            <person name="Berlin A.M."/>
            <person name="Chapman S.B."/>
            <person name="Dewar J."/>
            <person name="Goldberg J."/>
            <person name="Griggs A."/>
            <person name="Gujja S."/>
            <person name="Hansen M."/>
            <person name="Howarth C."/>
            <person name="Imamovic A."/>
            <person name="Larimer J."/>
            <person name="McCowan C."/>
            <person name="Murphy C."/>
            <person name="Neiman D."/>
            <person name="Pearson M."/>
            <person name="Priest M."/>
            <person name="Roberts A."/>
            <person name="Saif S."/>
            <person name="Shea T."/>
            <person name="Sisk P."/>
            <person name="Sykes S."/>
            <person name="Wortman J."/>
            <person name="Nusbaum C."/>
            <person name="Birren B."/>
        </authorList>
    </citation>
    <scope>NUCLEOTIDE SEQUENCE [LARGE SCALE GENOMIC DNA]</scope>
    <source>
        <strain evidence="1 2">CIP 56.2</strain>
    </source>
</reference>
<dbReference type="HOGENOM" id="CLU_2566085_0_0_6"/>
<name>N8XL20_9GAMM</name>
<organism evidence="1 2">
    <name type="scientific">Acinetobacter higginsii</name>
    <dbReference type="NCBI Taxonomy" id="70347"/>
    <lineage>
        <taxon>Bacteria</taxon>
        <taxon>Pseudomonadati</taxon>
        <taxon>Pseudomonadota</taxon>
        <taxon>Gammaproteobacteria</taxon>
        <taxon>Moraxellales</taxon>
        <taxon>Moraxellaceae</taxon>
        <taxon>Acinetobacter</taxon>
    </lineage>
</organism>
<evidence type="ECO:0000313" key="1">
    <source>
        <dbReference type="EMBL" id="ENV07775.1"/>
    </source>
</evidence>
<sequence>MTTKYDWSDVPETIAYIATDSDGFVFGYKSKPDHVAKQFIGDVYVGFCLYPEDNPFKGIWTNSIEQRPGEPQ</sequence>
<gene>
    <name evidence="1" type="ORF">F966_03632</name>
</gene>
<dbReference type="AlphaFoldDB" id="N8XL20"/>
<dbReference type="STRING" id="1144672.F966_03632"/>
<comment type="caution">
    <text evidence="1">The sequence shown here is derived from an EMBL/GenBank/DDBJ whole genome shotgun (WGS) entry which is preliminary data.</text>
</comment>
<evidence type="ECO:0000313" key="2">
    <source>
        <dbReference type="Proteomes" id="UP000013209"/>
    </source>
</evidence>
<dbReference type="RefSeq" id="WP_004807734.1">
    <property type="nucleotide sequence ID" value="NZ_KB849440.1"/>
</dbReference>
<proteinExistence type="predicted"/>
<dbReference type="EMBL" id="APPH01000020">
    <property type="protein sequence ID" value="ENV07775.1"/>
    <property type="molecule type" value="Genomic_DNA"/>
</dbReference>
<protein>
    <submittedName>
        <fullName evidence="1">Uncharacterized protein</fullName>
    </submittedName>
</protein>
<dbReference type="PATRIC" id="fig|1144672.3.peg.3508"/>
<accession>N8XL20</accession>
<dbReference type="Proteomes" id="UP000013209">
    <property type="component" value="Unassembled WGS sequence"/>
</dbReference>